<evidence type="ECO:0000313" key="1">
    <source>
        <dbReference type="EMBL" id="PIU69248.1"/>
    </source>
</evidence>
<organism evidence="1 2">
    <name type="scientific">candidate division WWE3 bacterium CG06_land_8_20_14_3_00_42_16</name>
    <dbReference type="NCBI Taxonomy" id="1975083"/>
    <lineage>
        <taxon>Bacteria</taxon>
        <taxon>Katanobacteria</taxon>
    </lineage>
</organism>
<dbReference type="Proteomes" id="UP000229916">
    <property type="component" value="Unassembled WGS sequence"/>
</dbReference>
<proteinExistence type="predicted"/>
<dbReference type="AlphaFoldDB" id="A0A2M7APC7"/>
<sequence length="121" mass="14004">MAQGVVVHFRGTVLRFPILVILRANTSNASKRRYMSGKLMEIHFVYCVALSDKKAFDARLDFEIHLIPYRGKTDWIEDAIFGIKHCLESDAIPDPADTCEYCFYRYQSQGVEKIWPKSEIL</sequence>
<gene>
    <name evidence="1" type="ORF">COS81_00750</name>
</gene>
<protein>
    <submittedName>
        <fullName evidence="1">Uncharacterized protein</fullName>
    </submittedName>
</protein>
<reference evidence="2" key="1">
    <citation type="submission" date="2017-09" db="EMBL/GenBank/DDBJ databases">
        <title>Depth-based differentiation of microbial function through sediment-hosted aquifers and enrichment of novel symbionts in the deep terrestrial subsurface.</title>
        <authorList>
            <person name="Probst A.J."/>
            <person name="Ladd B."/>
            <person name="Jarett J.K."/>
            <person name="Geller-Mcgrath D.E."/>
            <person name="Sieber C.M.K."/>
            <person name="Emerson J.B."/>
            <person name="Anantharaman K."/>
            <person name="Thomas B.C."/>
            <person name="Malmstrom R."/>
            <person name="Stieglmeier M."/>
            <person name="Klingl A."/>
            <person name="Woyke T."/>
            <person name="Ryan C.M."/>
            <person name="Banfield J.F."/>
        </authorList>
    </citation>
    <scope>NUCLEOTIDE SEQUENCE [LARGE SCALE GENOMIC DNA]</scope>
</reference>
<dbReference type="EMBL" id="PEWD01000014">
    <property type="protein sequence ID" value="PIU69248.1"/>
    <property type="molecule type" value="Genomic_DNA"/>
</dbReference>
<comment type="caution">
    <text evidence="1">The sequence shown here is derived from an EMBL/GenBank/DDBJ whole genome shotgun (WGS) entry which is preliminary data.</text>
</comment>
<accession>A0A2M7APC7</accession>
<name>A0A2M7APC7_UNCKA</name>
<evidence type="ECO:0000313" key="2">
    <source>
        <dbReference type="Proteomes" id="UP000229916"/>
    </source>
</evidence>